<dbReference type="SUPFAM" id="SSF53271">
    <property type="entry name" value="PRTase-like"/>
    <property type="match status" value="1"/>
</dbReference>
<keyword evidence="1" id="KW-0328">Glycosyltransferase</keyword>
<keyword evidence="2" id="KW-0808">Transferase</keyword>
<sequence length="195" mass="22448">MKKTFLEEQELIQDSFKLGVQIFESGFKPTFIVGLWRGGSSVGIYVQECLQTLGVETNHISLRTSYRGQPYYHEMANLPVSDIRVHGTKYLVDNLNQGDSLLIVDDVFSTGKNIEAVIQKLQHRLRRNMPKQVKVATLYQRSSYNAVDTKPDFVLHQTEDWLVFPYEMTGLTLDEIKQHKPFLVPYLKPELIPDS</sequence>
<name>A0A4R1EZS3_9GAMM</name>
<evidence type="ECO:0000313" key="4">
    <source>
        <dbReference type="EMBL" id="TCJ87407.1"/>
    </source>
</evidence>
<dbReference type="Proteomes" id="UP000294887">
    <property type="component" value="Unassembled WGS sequence"/>
</dbReference>
<evidence type="ECO:0000256" key="1">
    <source>
        <dbReference type="ARBA" id="ARBA00022676"/>
    </source>
</evidence>
<dbReference type="InterPro" id="IPR000836">
    <property type="entry name" value="PRTase_dom"/>
</dbReference>
<comment type="caution">
    <text evidence="4">The sequence shown here is derived from an EMBL/GenBank/DDBJ whole genome shotgun (WGS) entry which is preliminary data.</text>
</comment>
<keyword evidence="5" id="KW-1185">Reference proteome</keyword>
<proteinExistence type="predicted"/>
<gene>
    <name evidence="4" type="ORF">EV695_1917</name>
</gene>
<dbReference type="PANTHER" id="PTHR43363:SF1">
    <property type="entry name" value="HYPOXANTHINE-GUANINE PHOSPHORIBOSYLTRANSFERASE"/>
    <property type="match status" value="1"/>
</dbReference>
<protein>
    <recommendedName>
        <fullName evidence="3">Phosphoribosyltransferase domain-containing protein</fullName>
    </recommendedName>
</protein>
<dbReference type="AlphaFoldDB" id="A0A4R1EZS3"/>
<dbReference type="CDD" id="cd06223">
    <property type="entry name" value="PRTases_typeI"/>
    <property type="match status" value="1"/>
</dbReference>
<dbReference type="PANTHER" id="PTHR43363">
    <property type="entry name" value="HYPOXANTHINE PHOSPHORIBOSYLTRANSFERASE"/>
    <property type="match status" value="1"/>
</dbReference>
<reference evidence="4 5" key="1">
    <citation type="submission" date="2019-03" db="EMBL/GenBank/DDBJ databases">
        <title>Genomic Encyclopedia of Type Strains, Phase IV (KMG-IV): sequencing the most valuable type-strain genomes for metagenomic binning, comparative biology and taxonomic classification.</title>
        <authorList>
            <person name="Goeker M."/>
        </authorList>
    </citation>
    <scope>NUCLEOTIDE SEQUENCE [LARGE SCALE GENOMIC DNA]</scope>
    <source>
        <strain evidence="4 5">DSM 24830</strain>
    </source>
</reference>
<dbReference type="OrthoDB" id="199120at2"/>
<dbReference type="EMBL" id="SMFQ01000003">
    <property type="protein sequence ID" value="TCJ87407.1"/>
    <property type="molecule type" value="Genomic_DNA"/>
</dbReference>
<evidence type="ECO:0000256" key="2">
    <source>
        <dbReference type="ARBA" id="ARBA00022679"/>
    </source>
</evidence>
<dbReference type="InterPro" id="IPR029057">
    <property type="entry name" value="PRTase-like"/>
</dbReference>
<evidence type="ECO:0000259" key="3">
    <source>
        <dbReference type="Pfam" id="PF00156"/>
    </source>
</evidence>
<evidence type="ECO:0000313" key="5">
    <source>
        <dbReference type="Proteomes" id="UP000294887"/>
    </source>
</evidence>
<accession>A0A4R1EZS3</accession>
<dbReference type="GO" id="GO:0016757">
    <property type="term" value="F:glycosyltransferase activity"/>
    <property type="evidence" value="ECO:0007669"/>
    <property type="project" value="UniProtKB-KW"/>
</dbReference>
<organism evidence="4 5">
    <name type="scientific">Cocleimonas flava</name>
    <dbReference type="NCBI Taxonomy" id="634765"/>
    <lineage>
        <taxon>Bacteria</taxon>
        <taxon>Pseudomonadati</taxon>
        <taxon>Pseudomonadota</taxon>
        <taxon>Gammaproteobacteria</taxon>
        <taxon>Thiotrichales</taxon>
        <taxon>Thiotrichaceae</taxon>
        <taxon>Cocleimonas</taxon>
    </lineage>
</organism>
<dbReference type="Pfam" id="PF00156">
    <property type="entry name" value="Pribosyltran"/>
    <property type="match status" value="1"/>
</dbReference>
<dbReference type="RefSeq" id="WP_131905684.1">
    <property type="nucleotide sequence ID" value="NZ_BAAAFU010000004.1"/>
</dbReference>
<dbReference type="Gene3D" id="3.40.50.2020">
    <property type="match status" value="1"/>
</dbReference>
<feature type="domain" description="Phosphoribosyltransferase" evidence="3">
    <location>
        <begin position="6"/>
        <end position="165"/>
    </location>
</feature>